<dbReference type="PANTHER" id="PTHR34215">
    <property type="entry name" value="BLL0784 PROTEIN"/>
    <property type="match status" value="1"/>
</dbReference>
<dbReference type="Gene3D" id="3.30.1230.10">
    <property type="entry name" value="YlxR-like"/>
    <property type="match status" value="1"/>
</dbReference>
<dbReference type="EMBL" id="BMQN01000001">
    <property type="protein sequence ID" value="GGR85754.1"/>
    <property type="molecule type" value="Genomic_DNA"/>
</dbReference>
<dbReference type="Proteomes" id="UP000644548">
    <property type="component" value="Unassembled WGS sequence"/>
</dbReference>
<dbReference type="PANTHER" id="PTHR34215:SF1">
    <property type="entry name" value="YLXR DOMAIN-CONTAINING PROTEIN"/>
    <property type="match status" value="1"/>
</dbReference>
<evidence type="ECO:0000313" key="3">
    <source>
        <dbReference type="Proteomes" id="UP000644548"/>
    </source>
</evidence>
<evidence type="ECO:0000259" key="1">
    <source>
        <dbReference type="Pfam" id="PF04296"/>
    </source>
</evidence>
<sequence length="92" mass="10133">MTAPSPTSPTTRHVPERTCVACRRRRAQGEFLRLSRNADGQWQVQAGPRQGRGAYVCADTPACWAEKRLRRAFGAQAPAVAQRLSSTDLPRA</sequence>
<feature type="domain" description="YlxR" evidence="1">
    <location>
        <begin position="17"/>
        <end position="75"/>
    </location>
</feature>
<gene>
    <name evidence="2" type="ORF">GCM10008960_11100</name>
</gene>
<accession>A0ABQ2S0F9</accession>
<name>A0ABQ2S0F9_9DEIO</name>
<organism evidence="2 3">
    <name type="scientific">Deinococcus sedimenti</name>
    <dbReference type="NCBI Taxonomy" id="1867090"/>
    <lineage>
        <taxon>Bacteria</taxon>
        <taxon>Thermotogati</taxon>
        <taxon>Deinococcota</taxon>
        <taxon>Deinococci</taxon>
        <taxon>Deinococcales</taxon>
        <taxon>Deinococcaceae</taxon>
        <taxon>Deinococcus</taxon>
    </lineage>
</organism>
<keyword evidence="3" id="KW-1185">Reference proteome</keyword>
<proteinExistence type="predicted"/>
<comment type="caution">
    <text evidence="2">The sequence shown here is derived from an EMBL/GenBank/DDBJ whole genome shotgun (WGS) entry which is preliminary data.</text>
</comment>
<dbReference type="InterPro" id="IPR035931">
    <property type="entry name" value="YlxR-like_sf"/>
</dbReference>
<dbReference type="InterPro" id="IPR007393">
    <property type="entry name" value="YlxR_dom"/>
</dbReference>
<evidence type="ECO:0000313" key="2">
    <source>
        <dbReference type="EMBL" id="GGR85754.1"/>
    </source>
</evidence>
<protein>
    <recommendedName>
        <fullName evidence="1">YlxR domain-containing protein</fullName>
    </recommendedName>
</protein>
<dbReference type="SUPFAM" id="SSF64376">
    <property type="entry name" value="YlxR-like"/>
    <property type="match status" value="1"/>
</dbReference>
<dbReference type="Pfam" id="PF04296">
    <property type="entry name" value="YlxR"/>
    <property type="match status" value="1"/>
</dbReference>
<reference evidence="3" key="1">
    <citation type="journal article" date="2019" name="Int. J. Syst. Evol. Microbiol.">
        <title>The Global Catalogue of Microorganisms (GCM) 10K type strain sequencing project: providing services to taxonomists for standard genome sequencing and annotation.</title>
        <authorList>
            <consortium name="The Broad Institute Genomics Platform"/>
            <consortium name="The Broad Institute Genome Sequencing Center for Infectious Disease"/>
            <person name="Wu L."/>
            <person name="Ma J."/>
        </authorList>
    </citation>
    <scope>NUCLEOTIDE SEQUENCE [LARGE SCALE GENOMIC DNA]</scope>
    <source>
        <strain evidence="3">JCM 31405</strain>
    </source>
</reference>
<dbReference type="InterPro" id="IPR037465">
    <property type="entry name" value="YlxR"/>
</dbReference>
<dbReference type="RefSeq" id="WP_189072088.1">
    <property type="nucleotide sequence ID" value="NZ_BMQN01000001.1"/>
</dbReference>